<dbReference type="GO" id="GO:0032580">
    <property type="term" value="C:Golgi cisterna membrane"/>
    <property type="evidence" value="ECO:0007669"/>
    <property type="project" value="UniProtKB-SubCell"/>
</dbReference>
<feature type="domain" description="Fucosyltransferase N-terminal" evidence="13">
    <location>
        <begin position="10"/>
        <end position="59"/>
    </location>
</feature>
<dbReference type="EC" id="2.4.1.-" evidence="11"/>
<keyword evidence="10" id="KW-0325">Glycoprotein</keyword>
<dbReference type="AlphaFoldDB" id="A0A9W9YSD2"/>
<name>A0A9W9YSD2_9CNID</name>
<evidence type="ECO:0000313" key="14">
    <source>
        <dbReference type="EMBL" id="KAJ7365390.1"/>
    </source>
</evidence>
<keyword evidence="6 11" id="KW-0812">Transmembrane</keyword>
<dbReference type="InterPro" id="IPR055270">
    <property type="entry name" value="Glyco_tran_10_C"/>
</dbReference>
<comment type="caution">
    <text evidence="14">The sequence shown here is derived from an EMBL/GenBank/DDBJ whole genome shotgun (WGS) entry which is preliminary data.</text>
</comment>
<gene>
    <name evidence="14" type="primary">FUT4_1</name>
    <name evidence="14" type="ORF">OS493_005497</name>
</gene>
<evidence type="ECO:0000256" key="7">
    <source>
        <dbReference type="ARBA" id="ARBA00022968"/>
    </source>
</evidence>
<dbReference type="EMBL" id="MU827303">
    <property type="protein sequence ID" value="KAJ7365390.1"/>
    <property type="molecule type" value="Genomic_DNA"/>
</dbReference>
<keyword evidence="15" id="KW-1185">Reference proteome</keyword>
<comment type="subcellular location">
    <subcellularLocation>
        <location evidence="11">Golgi apparatus</location>
        <location evidence="11">Golgi stack membrane</location>
        <topology evidence="11">Single-pass type II membrane protein</topology>
    </subcellularLocation>
    <subcellularLocation>
        <location evidence="1">Membrane</location>
        <topology evidence="1">Single-pass membrane protein</topology>
    </subcellularLocation>
</comment>
<evidence type="ECO:0000256" key="6">
    <source>
        <dbReference type="ARBA" id="ARBA00022692"/>
    </source>
</evidence>
<dbReference type="InterPro" id="IPR001503">
    <property type="entry name" value="Glyco_trans_10"/>
</dbReference>
<dbReference type="SUPFAM" id="SSF53756">
    <property type="entry name" value="UDP-Glycosyltransferase/glycogen phosphorylase"/>
    <property type="match status" value="1"/>
</dbReference>
<keyword evidence="9" id="KW-0472">Membrane</keyword>
<dbReference type="FunFam" id="3.40.50.11660:FF:000006">
    <property type="entry name" value="Alpha-(1,3)-fucosyltransferase C"/>
    <property type="match status" value="1"/>
</dbReference>
<keyword evidence="4 11" id="KW-0328">Glycosyltransferase</keyword>
<evidence type="ECO:0000256" key="8">
    <source>
        <dbReference type="ARBA" id="ARBA00022989"/>
    </source>
</evidence>
<evidence type="ECO:0000256" key="4">
    <source>
        <dbReference type="ARBA" id="ARBA00022676"/>
    </source>
</evidence>
<evidence type="ECO:0000256" key="10">
    <source>
        <dbReference type="ARBA" id="ARBA00023180"/>
    </source>
</evidence>
<organism evidence="14 15">
    <name type="scientific">Desmophyllum pertusum</name>
    <dbReference type="NCBI Taxonomy" id="174260"/>
    <lineage>
        <taxon>Eukaryota</taxon>
        <taxon>Metazoa</taxon>
        <taxon>Cnidaria</taxon>
        <taxon>Anthozoa</taxon>
        <taxon>Hexacorallia</taxon>
        <taxon>Scleractinia</taxon>
        <taxon>Caryophylliina</taxon>
        <taxon>Caryophylliidae</taxon>
        <taxon>Desmophyllum</taxon>
    </lineage>
</organism>
<dbReference type="GO" id="GO:0046920">
    <property type="term" value="F:alpha-(1-&gt;3)-fucosyltransferase activity"/>
    <property type="evidence" value="ECO:0007669"/>
    <property type="project" value="TreeGrafter"/>
</dbReference>
<evidence type="ECO:0000256" key="2">
    <source>
        <dbReference type="ARBA" id="ARBA00004922"/>
    </source>
</evidence>
<accession>A0A9W9YSD2</accession>
<feature type="domain" description="Fucosyltransferase C-terminal" evidence="12">
    <location>
        <begin position="78"/>
        <end position="263"/>
    </location>
</feature>
<evidence type="ECO:0000256" key="3">
    <source>
        <dbReference type="ARBA" id="ARBA00008919"/>
    </source>
</evidence>
<evidence type="ECO:0000313" key="15">
    <source>
        <dbReference type="Proteomes" id="UP001163046"/>
    </source>
</evidence>
<protein>
    <recommendedName>
        <fullName evidence="11">Fucosyltransferase</fullName>
        <ecNumber evidence="11">2.4.1.-</ecNumber>
    </recommendedName>
</protein>
<proteinExistence type="inferred from homology"/>
<dbReference type="Pfam" id="PF17039">
    <property type="entry name" value="Glyco_tran_10_N"/>
    <property type="match status" value="1"/>
</dbReference>
<dbReference type="Pfam" id="PF00852">
    <property type="entry name" value="Glyco_transf_10"/>
    <property type="match status" value="1"/>
</dbReference>
<dbReference type="Gene3D" id="3.40.50.11660">
    <property type="entry name" value="Glycosyl transferase family 10, C-terminal domain"/>
    <property type="match status" value="1"/>
</dbReference>
<dbReference type="InterPro" id="IPR038577">
    <property type="entry name" value="GT10-like_C_sf"/>
</dbReference>
<evidence type="ECO:0000256" key="1">
    <source>
        <dbReference type="ARBA" id="ARBA00004167"/>
    </source>
</evidence>
<keyword evidence="11" id="KW-0333">Golgi apparatus</keyword>
<dbReference type="OrthoDB" id="5975774at2759"/>
<dbReference type="Proteomes" id="UP001163046">
    <property type="component" value="Unassembled WGS sequence"/>
</dbReference>
<evidence type="ECO:0000256" key="5">
    <source>
        <dbReference type="ARBA" id="ARBA00022679"/>
    </source>
</evidence>
<evidence type="ECO:0000259" key="13">
    <source>
        <dbReference type="Pfam" id="PF17039"/>
    </source>
</evidence>
<dbReference type="InterPro" id="IPR031481">
    <property type="entry name" value="Glyco_tran_10_N"/>
</dbReference>
<keyword evidence="8" id="KW-1133">Transmembrane helix</keyword>
<dbReference type="PANTHER" id="PTHR11929:SF145">
    <property type="entry name" value="ALPHA-(1,3)-FUCOSYLTRANSFERASE FUT-1"/>
    <property type="match status" value="1"/>
</dbReference>
<evidence type="ECO:0000256" key="9">
    <source>
        <dbReference type="ARBA" id="ARBA00023136"/>
    </source>
</evidence>
<evidence type="ECO:0000259" key="12">
    <source>
        <dbReference type="Pfam" id="PF00852"/>
    </source>
</evidence>
<sequence length="323" mass="37619">MPSTFEMNSLHRRRPKGQVWVYFDLENPANIELDTYDFDGMFNWTITYEKNADIYLPYGSYTALKPGEEPLGEQINPSNKDRLAVWTVGNCGSLRDLYVQQLRNHIRVDVFGGCAKYFYQPHLVEKRCPKFTAKCDNLLKRYKFFLSFENGNCVDYVTEKYWGTPLDLGIVPLVLGGADYKKIAIPGSYINVLDFPSVKALADYLLYLDKNDTAYMEYFSWRKTYKVDGYLKTGSFNEHRPWTCELCAKAQDPQHKVYESLNNFRDSTTHCGIHEEKVFEMMDSEGVNSETEQEGHWPWVEETLKEGEEVEDEETESEKLKFS</sequence>
<dbReference type="PANTHER" id="PTHR11929">
    <property type="entry name" value="ALPHA- 1,3 -FUCOSYLTRANSFERASE"/>
    <property type="match status" value="1"/>
</dbReference>
<keyword evidence="7" id="KW-0735">Signal-anchor</keyword>
<reference evidence="14" key="1">
    <citation type="submission" date="2023-01" db="EMBL/GenBank/DDBJ databases">
        <title>Genome assembly of the deep-sea coral Lophelia pertusa.</title>
        <authorList>
            <person name="Herrera S."/>
            <person name="Cordes E."/>
        </authorList>
    </citation>
    <scope>NUCLEOTIDE SEQUENCE</scope>
    <source>
        <strain evidence="14">USNM1676648</strain>
        <tissue evidence="14">Polyp</tissue>
    </source>
</reference>
<comment type="similarity">
    <text evidence="3 11">Belongs to the glycosyltransferase 10 family.</text>
</comment>
<evidence type="ECO:0000256" key="11">
    <source>
        <dbReference type="RuleBase" id="RU003832"/>
    </source>
</evidence>
<comment type="pathway">
    <text evidence="2">Protein modification; protein glycosylation.</text>
</comment>
<keyword evidence="5 11" id="KW-0808">Transferase</keyword>